<evidence type="ECO:0000313" key="9">
    <source>
        <dbReference type="EMBL" id="CAB4287877.1"/>
    </source>
</evidence>
<name>A0A6J5Y447_PRUAR</name>
<dbReference type="GO" id="GO:0005886">
    <property type="term" value="C:plasma membrane"/>
    <property type="evidence" value="ECO:0007669"/>
    <property type="project" value="UniProtKB-SubCell"/>
</dbReference>
<dbReference type="PROSITE" id="PS51257">
    <property type="entry name" value="PROKAR_LIPOPROTEIN"/>
    <property type="match status" value="1"/>
</dbReference>
<dbReference type="EMBL" id="CAEKDK010000007">
    <property type="protein sequence ID" value="CAB4287877.1"/>
    <property type="molecule type" value="Genomic_DNA"/>
</dbReference>
<keyword evidence="12" id="KW-1185">Reference proteome</keyword>
<reference evidence="10 11" key="2">
    <citation type="submission" date="2020-05" db="EMBL/GenBank/DDBJ databases">
        <authorList>
            <person name="Campoy J."/>
            <person name="Schneeberger K."/>
            <person name="Spophaly S."/>
        </authorList>
    </citation>
    <scope>NUCLEOTIDE SEQUENCE [LARGE SCALE GENOMIC DNA]</scope>
    <source>
        <strain evidence="10">PruArmRojPasFocal</strain>
    </source>
</reference>
<dbReference type="EMBL" id="CAEKKB010000007">
    <property type="protein sequence ID" value="CAB4318248.1"/>
    <property type="molecule type" value="Genomic_DNA"/>
</dbReference>
<dbReference type="Proteomes" id="UP000507245">
    <property type="component" value="Unassembled WGS sequence"/>
</dbReference>
<evidence type="ECO:0000313" key="12">
    <source>
        <dbReference type="Proteomes" id="UP000507245"/>
    </source>
</evidence>
<evidence type="ECO:0000256" key="7">
    <source>
        <dbReference type="ARBA" id="ARBA00024340"/>
    </source>
</evidence>
<dbReference type="GO" id="GO:0008285">
    <property type="term" value="P:negative regulation of cell population proliferation"/>
    <property type="evidence" value="ECO:0007669"/>
    <property type="project" value="InterPro"/>
</dbReference>
<evidence type="ECO:0000256" key="2">
    <source>
        <dbReference type="ARBA" id="ARBA00022473"/>
    </source>
</evidence>
<protein>
    <submittedName>
        <fullName evidence="10">Uncharacterized protein</fullName>
    </submittedName>
</protein>
<keyword evidence="5" id="KW-1133">Transmembrane helix</keyword>
<gene>
    <name evidence="9" type="ORF">CURHAP_LOCUS45898</name>
    <name evidence="10" type="ORF">ORAREDHAP_LOCUS45240</name>
</gene>
<accession>A0A6J5Y447</accession>
<dbReference type="Proteomes" id="UP000507222">
    <property type="component" value="Unassembled WGS sequence"/>
</dbReference>
<dbReference type="GO" id="GO:0048367">
    <property type="term" value="P:shoot system development"/>
    <property type="evidence" value="ECO:0007669"/>
    <property type="project" value="UniProtKB-ARBA"/>
</dbReference>
<evidence type="ECO:0000256" key="1">
    <source>
        <dbReference type="ARBA" id="ARBA00004162"/>
    </source>
</evidence>
<evidence type="ECO:0000256" key="3">
    <source>
        <dbReference type="ARBA" id="ARBA00022475"/>
    </source>
</evidence>
<feature type="compositionally biased region" description="Gly residues" evidence="8">
    <location>
        <begin position="23"/>
        <end position="32"/>
    </location>
</feature>
<keyword evidence="3" id="KW-1003">Cell membrane</keyword>
<reference evidence="12" key="1">
    <citation type="journal article" date="2020" name="Genome Biol.">
        <title>Gamete binning: chromosome-level and haplotype-resolved genome assembly enabled by high-throughput single-cell sequencing of gamete genomes.</title>
        <authorList>
            <person name="Campoy J.A."/>
            <person name="Sun H."/>
            <person name="Goel M."/>
            <person name="Jiao W.-B."/>
            <person name="Folz-Donahue K."/>
            <person name="Wang N."/>
            <person name="Rubio M."/>
            <person name="Liu C."/>
            <person name="Kukat C."/>
            <person name="Ruiz D."/>
            <person name="Huettel B."/>
            <person name="Schneeberger K."/>
        </authorList>
    </citation>
    <scope>NUCLEOTIDE SEQUENCE [LARGE SCALE GENOMIC DNA]</scope>
    <source>
        <strain evidence="12">cv. Rojo Pasion</strain>
    </source>
</reference>
<keyword evidence="4" id="KW-0812">Transmembrane</keyword>
<evidence type="ECO:0000256" key="6">
    <source>
        <dbReference type="ARBA" id="ARBA00023136"/>
    </source>
</evidence>
<evidence type="ECO:0000256" key="8">
    <source>
        <dbReference type="SAM" id="MobiDB-lite"/>
    </source>
</evidence>
<evidence type="ECO:0000313" key="11">
    <source>
        <dbReference type="Proteomes" id="UP000507222"/>
    </source>
</evidence>
<dbReference type="InterPro" id="IPR051525">
    <property type="entry name" value="DVL_RTFL_regulatory"/>
</dbReference>
<dbReference type="OrthoDB" id="1732097at2759"/>
<keyword evidence="6" id="KW-0472">Membrane</keyword>
<evidence type="ECO:0000313" key="10">
    <source>
        <dbReference type="EMBL" id="CAB4318248.1"/>
    </source>
</evidence>
<dbReference type="InterPro" id="IPR012552">
    <property type="entry name" value="DVL"/>
</dbReference>
<keyword evidence="2" id="KW-0217">Developmental protein</keyword>
<evidence type="ECO:0000256" key="4">
    <source>
        <dbReference type="ARBA" id="ARBA00022692"/>
    </source>
</evidence>
<proteinExistence type="inferred from homology"/>
<organism evidence="10 12">
    <name type="scientific">Prunus armeniaca</name>
    <name type="common">Apricot</name>
    <name type="synonym">Armeniaca vulgaris</name>
    <dbReference type="NCBI Taxonomy" id="36596"/>
    <lineage>
        <taxon>Eukaryota</taxon>
        <taxon>Viridiplantae</taxon>
        <taxon>Streptophyta</taxon>
        <taxon>Embryophyta</taxon>
        <taxon>Tracheophyta</taxon>
        <taxon>Spermatophyta</taxon>
        <taxon>Magnoliopsida</taxon>
        <taxon>eudicotyledons</taxon>
        <taxon>Gunneridae</taxon>
        <taxon>Pentapetalae</taxon>
        <taxon>rosids</taxon>
        <taxon>fabids</taxon>
        <taxon>Rosales</taxon>
        <taxon>Rosaceae</taxon>
        <taxon>Amygdaloideae</taxon>
        <taxon>Amygdaleae</taxon>
        <taxon>Prunus</taxon>
    </lineage>
</organism>
<comment type="subcellular location">
    <subcellularLocation>
        <location evidence="1">Cell membrane</location>
        <topology evidence="1">Single-pass membrane protein</topology>
    </subcellularLocation>
</comment>
<dbReference type="AlphaFoldDB" id="A0A6J5Y447"/>
<sequence>MGQCTSKQVRRKGLGGSSSSSSSGGGGGGGGCAVRQGCWSMIREKRSRFYIARRCVVMLLCWHKYGKY</sequence>
<feature type="region of interest" description="Disordered" evidence="8">
    <location>
        <begin position="1"/>
        <end position="32"/>
    </location>
</feature>
<dbReference type="Pfam" id="PF08137">
    <property type="entry name" value="DVL"/>
    <property type="match status" value="1"/>
</dbReference>
<dbReference type="PANTHER" id="PTHR33102">
    <property type="entry name" value="DVL19-RELATED-RELATED"/>
    <property type="match status" value="1"/>
</dbReference>
<comment type="similarity">
    <text evidence="7">Belongs to the DVL/RTFL small polypeptides family.</text>
</comment>
<evidence type="ECO:0000256" key="5">
    <source>
        <dbReference type="ARBA" id="ARBA00022989"/>
    </source>
</evidence>